<sequence length="37" mass="4381">MRILKTKQQSAPSFSYLKVLAEQARESRVRYRKPRSA</sequence>
<keyword evidence="2" id="KW-1185">Reference proteome</keyword>
<gene>
    <name evidence="1" type="ORF">HD595_002928</name>
</gene>
<accession>A0ABT1JZX8</accession>
<comment type="caution">
    <text evidence="1">The sequence shown here is derived from an EMBL/GenBank/DDBJ whole genome shotgun (WGS) entry which is preliminary data.</text>
</comment>
<proteinExistence type="predicted"/>
<evidence type="ECO:0000313" key="2">
    <source>
        <dbReference type="Proteomes" id="UP001320766"/>
    </source>
</evidence>
<evidence type="ECO:0008006" key="3">
    <source>
        <dbReference type="Google" id="ProtNLM"/>
    </source>
</evidence>
<evidence type="ECO:0000313" key="1">
    <source>
        <dbReference type="EMBL" id="MCP2346806.1"/>
    </source>
</evidence>
<reference evidence="1 2" key="1">
    <citation type="submission" date="2022-06" db="EMBL/GenBank/DDBJ databases">
        <title>Sequencing the genomes of 1000 actinobacteria strains.</title>
        <authorList>
            <person name="Klenk H.-P."/>
        </authorList>
    </citation>
    <scope>NUCLEOTIDE SEQUENCE [LARGE SCALE GENOMIC DNA]</scope>
    <source>
        <strain evidence="1 2">DSM 44170</strain>
    </source>
</reference>
<dbReference type="Proteomes" id="UP001320766">
    <property type="component" value="Unassembled WGS sequence"/>
</dbReference>
<name>A0ABT1JZX8_9ACTN</name>
<organism evidence="1 2">
    <name type="scientific">Nonomuraea roseoviolacea subsp. carminata</name>
    <dbReference type="NCBI Taxonomy" id="160689"/>
    <lineage>
        <taxon>Bacteria</taxon>
        <taxon>Bacillati</taxon>
        <taxon>Actinomycetota</taxon>
        <taxon>Actinomycetes</taxon>
        <taxon>Streptosporangiales</taxon>
        <taxon>Streptosporangiaceae</taxon>
        <taxon>Nonomuraea</taxon>
    </lineage>
</organism>
<dbReference type="EMBL" id="JAMZEC010000001">
    <property type="protein sequence ID" value="MCP2346806.1"/>
    <property type="molecule type" value="Genomic_DNA"/>
</dbReference>
<protein>
    <recommendedName>
        <fullName evidence="3">Transposase</fullName>
    </recommendedName>
</protein>